<evidence type="ECO:0000256" key="1">
    <source>
        <dbReference type="ARBA" id="ARBA00001947"/>
    </source>
</evidence>
<dbReference type="AlphaFoldDB" id="A0AAN7Q934"/>
<dbReference type="InterPro" id="IPR008753">
    <property type="entry name" value="Peptidase_M13_N"/>
</dbReference>
<keyword evidence="13" id="KW-1185">Reference proteome</keyword>
<dbReference type="InterPro" id="IPR024079">
    <property type="entry name" value="MetalloPept_cat_dom_sf"/>
</dbReference>
<dbReference type="SUPFAM" id="SSF55486">
    <property type="entry name" value="Metalloproteases ('zincins'), catalytic domain"/>
    <property type="match status" value="1"/>
</dbReference>
<dbReference type="Gene3D" id="3.40.390.10">
    <property type="entry name" value="Collagenase (Catalytic Domain)"/>
    <property type="match status" value="1"/>
</dbReference>
<comment type="similarity">
    <text evidence="3">Belongs to the peptidase M13 family.</text>
</comment>
<dbReference type="GO" id="GO:0004222">
    <property type="term" value="F:metalloendopeptidase activity"/>
    <property type="evidence" value="ECO:0007669"/>
    <property type="project" value="InterPro"/>
</dbReference>
<keyword evidence="7" id="KW-0862">Zinc</keyword>
<gene>
    <name evidence="12" type="ORF">RN001_002973</name>
</gene>
<dbReference type="GO" id="GO:0046872">
    <property type="term" value="F:metal ion binding"/>
    <property type="evidence" value="ECO:0007669"/>
    <property type="project" value="UniProtKB-KW"/>
</dbReference>
<evidence type="ECO:0000313" key="13">
    <source>
        <dbReference type="Proteomes" id="UP001353858"/>
    </source>
</evidence>
<dbReference type="EMBL" id="JARPUR010000001">
    <property type="protein sequence ID" value="KAK4886702.1"/>
    <property type="molecule type" value="Genomic_DNA"/>
</dbReference>
<keyword evidence="8" id="KW-0482">Metalloprotease</keyword>
<dbReference type="GO" id="GO:0016485">
    <property type="term" value="P:protein processing"/>
    <property type="evidence" value="ECO:0007669"/>
    <property type="project" value="TreeGrafter"/>
</dbReference>
<organism evidence="12 13">
    <name type="scientific">Aquatica leii</name>
    <dbReference type="NCBI Taxonomy" id="1421715"/>
    <lineage>
        <taxon>Eukaryota</taxon>
        <taxon>Metazoa</taxon>
        <taxon>Ecdysozoa</taxon>
        <taxon>Arthropoda</taxon>
        <taxon>Hexapoda</taxon>
        <taxon>Insecta</taxon>
        <taxon>Pterygota</taxon>
        <taxon>Neoptera</taxon>
        <taxon>Endopterygota</taxon>
        <taxon>Coleoptera</taxon>
        <taxon>Polyphaga</taxon>
        <taxon>Elateriformia</taxon>
        <taxon>Elateroidea</taxon>
        <taxon>Lampyridae</taxon>
        <taxon>Luciolinae</taxon>
        <taxon>Aquatica</taxon>
    </lineage>
</organism>
<evidence type="ECO:0000259" key="11">
    <source>
        <dbReference type="Pfam" id="PF05649"/>
    </source>
</evidence>
<dbReference type="Pfam" id="PF01431">
    <property type="entry name" value="Peptidase_M13"/>
    <property type="match status" value="1"/>
</dbReference>
<keyword evidence="4" id="KW-0645">Protease</keyword>
<dbReference type="CDD" id="cd08662">
    <property type="entry name" value="M13"/>
    <property type="match status" value="1"/>
</dbReference>
<comment type="subcellular location">
    <subcellularLocation>
        <location evidence="2">Cell membrane</location>
        <topology evidence="2">Single-pass type II membrane protein</topology>
    </subcellularLocation>
</comment>
<keyword evidence="9" id="KW-0812">Transmembrane</keyword>
<dbReference type="InterPro" id="IPR018497">
    <property type="entry name" value="Peptidase_M13_C"/>
</dbReference>
<dbReference type="InterPro" id="IPR042089">
    <property type="entry name" value="Peptidase_M13_dom_2"/>
</dbReference>
<feature type="transmembrane region" description="Helical" evidence="9">
    <location>
        <begin position="50"/>
        <end position="73"/>
    </location>
</feature>
<name>A0AAN7Q934_9COLE</name>
<sequence>MENASNHNNKKVYSVTSNETEKKCALSNFVEIRSRSSVYKKFNFYKQLSIALSCFALILIILLIIILAEYLYFTKKAKLCVSEECLRSAANLKLSIDVSVNPCDDFYKFVCGRWTKEHPNHGWYPHYSSFETADERIAISALNFLESNISETDPLPVKQSRDLYLSCMNIDALDKLGFSSIIKYLKEVNLPVFPNFFNKSLNANFTFDWISIEVALKKTFAMDNFIGVLVDADIFNRSRNVIYMGTPGTSCPLPSTFNTERKTLRTSKNYVVDDDEEDETLKADAYKRMIKGVITMIYSNISSKAISDTDLNRASNIIWNITSDLKELSKNNSTNGDIQFYKLKINEIQNLSDSFVSSLNITSKVSWRRYMTKLFDGVPNVTLDLDNLDYIYVPIDELSYIPEFAAYISSIPDLFIELYMWWVTVYTMVLSTTVEVADLIDRESEVFSTTTIYRSRSIDCATLVINFMGLAISYGIADKTFLNNTKPKVEGMLNDIKDAFVHRVGELNWMDKETKKATLEKTKEMISFIGFPEWLLDKMALEKYYANITMHNDTFMENMMSMIKQTVPTELASLRQESERSWKTDPTTVNAYNYFSDNSITVPIAILTHPFYNLGLEVLNYGAIGSVLGHELTHGFDNIGRKFDKYGNYKQWWTNRTIETFENKSSCFIQQYEKLLFPGIKQKIDGERTLGENLADNGGLNHAYFAYKNYLRKHGEESKLPGFQEYSTDQMFFIAFGSIWCETADTESIKYQIENDEHCPSWIRVTATLQNSRNFADAFKCPLGSKMNPKRARCRIW</sequence>
<reference evidence="13" key="1">
    <citation type="submission" date="2023-01" db="EMBL/GenBank/DDBJ databases">
        <title>Key to firefly adult light organ development and bioluminescence: homeobox transcription factors regulate luciferase expression and transportation to peroxisome.</title>
        <authorList>
            <person name="Fu X."/>
        </authorList>
    </citation>
    <scope>NUCLEOTIDE SEQUENCE [LARGE SCALE GENOMIC DNA]</scope>
</reference>
<dbReference type="PANTHER" id="PTHR11733">
    <property type="entry name" value="ZINC METALLOPROTEASE FAMILY M13 NEPRILYSIN-RELATED"/>
    <property type="match status" value="1"/>
</dbReference>
<keyword evidence="9" id="KW-1133">Transmembrane helix</keyword>
<dbReference type="InterPro" id="IPR000718">
    <property type="entry name" value="Peptidase_M13"/>
</dbReference>
<accession>A0AAN7Q934</accession>
<evidence type="ECO:0000256" key="5">
    <source>
        <dbReference type="ARBA" id="ARBA00022723"/>
    </source>
</evidence>
<feature type="domain" description="Peptidase M13 C-terminal" evidence="10">
    <location>
        <begin position="590"/>
        <end position="792"/>
    </location>
</feature>
<keyword evidence="9" id="KW-0472">Membrane</keyword>
<dbReference type="Gene3D" id="1.10.1380.10">
    <property type="entry name" value="Neutral endopeptidase , domain2"/>
    <property type="match status" value="1"/>
</dbReference>
<dbReference type="PROSITE" id="PS51885">
    <property type="entry name" value="NEPRILYSIN"/>
    <property type="match status" value="1"/>
</dbReference>
<evidence type="ECO:0000256" key="2">
    <source>
        <dbReference type="ARBA" id="ARBA00004401"/>
    </source>
</evidence>
<evidence type="ECO:0000256" key="6">
    <source>
        <dbReference type="ARBA" id="ARBA00022801"/>
    </source>
</evidence>
<dbReference type="Proteomes" id="UP001353858">
    <property type="component" value="Unassembled WGS sequence"/>
</dbReference>
<dbReference type="Pfam" id="PF05649">
    <property type="entry name" value="Peptidase_M13_N"/>
    <property type="match status" value="1"/>
</dbReference>
<evidence type="ECO:0000256" key="3">
    <source>
        <dbReference type="ARBA" id="ARBA00007357"/>
    </source>
</evidence>
<proteinExistence type="inferred from homology"/>
<keyword evidence="5" id="KW-0479">Metal-binding</keyword>
<evidence type="ECO:0000256" key="9">
    <source>
        <dbReference type="SAM" id="Phobius"/>
    </source>
</evidence>
<protein>
    <recommendedName>
        <fullName evidence="14">Endothelin-converting enzyme 1</fullName>
    </recommendedName>
</protein>
<dbReference type="GO" id="GO:0005886">
    <property type="term" value="C:plasma membrane"/>
    <property type="evidence" value="ECO:0007669"/>
    <property type="project" value="UniProtKB-SubCell"/>
</dbReference>
<evidence type="ECO:0000256" key="4">
    <source>
        <dbReference type="ARBA" id="ARBA00022670"/>
    </source>
</evidence>
<evidence type="ECO:0008006" key="14">
    <source>
        <dbReference type="Google" id="ProtNLM"/>
    </source>
</evidence>
<feature type="domain" description="Peptidase M13 N-terminal" evidence="11">
    <location>
        <begin position="102"/>
        <end position="532"/>
    </location>
</feature>
<evidence type="ECO:0000259" key="10">
    <source>
        <dbReference type="Pfam" id="PF01431"/>
    </source>
</evidence>
<dbReference type="PANTHER" id="PTHR11733:SF133">
    <property type="entry name" value="PHOSPHATE-REGULATING NEUTRAL ENDOPEPTIDASE PHEX"/>
    <property type="match status" value="1"/>
</dbReference>
<evidence type="ECO:0000313" key="12">
    <source>
        <dbReference type="EMBL" id="KAK4886702.1"/>
    </source>
</evidence>
<comment type="cofactor">
    <cofactor evidence="1">
        <name>Zn(2+)</name>
        <dbReference type="ChEBI" id="CHEBI:29105"/>
    </cofactor>
</comment>
<evidence type="ECO:0000256" key="8">
    <source>
        <dbReference type="ARBA" id="ARBA00023049"/>
    </source>
</evidence>
<dbReference type="PRINTS" id="PR00786">
    <property type="entry name" value="NEPRILYSIN"/>
</dbReference>
<comment type="caution">
    <text evidence="12">The sequence shown here is derived from an EMBL/GenBank/DDBJ whole genome shotgun (WGS) entry which is preliminary data.</text>
</comment>
<evidence type="ECO:0000256" key="7">
    <source>
        <dbReference type="ARBA" id="ARBA00022833"/>
    </source>
</evidence>
<keyword evidence="6" id="KW-0378">Hydrolase</keyword>